<proteinExistence type="predicted"/>
<dbReference type="EMBL" id="ML976987">
    <property type="protein sequence ID" value="KAF1958425.1"/>
    <property type="molecule type" value="Genomic_DNA"/>
</dbReference>
<evidence type="ECO:0000256" key="1">
    <source>
        <dbReference type="SAM" id="SignalP"/>
    </source>
</evidence>
<gene>
    <name evidence="2" type="ORF">CC80DRAFT_30587</name>
</gene>
<organism evidence="2 3">
    <name type="scientific">Byssothecium circinans</name>
    <dbReference type="NCBI Taxonomy" id="147558"/>
    <lineage>
        <taxon>Eukaryota</taxon>
        <taxon>Fungi</taxon>
        <taxon>Dikarya</taxon>
        <taxon>Ascomycota</taxon>
        <taxon>Pezizomycotina</taxon>
        <taxon>Dothideomycetes</taxon>
        <taxon>Pleosporomycetidae</taxon>
        <taxon>Pleosporales</taxon>
        <taxon>Massarineae</taxon>
        <taxon>Massarinaceae</taxon>
        <taxon>Byssothecium</taxon>
    </lineage>
</organism>
<protein>
    <submittedName>
        <fullName evidence="2">Uncharacterized protein</fullName>
    </submittedName>
</protein>
<feature type="signal peptide" evidence="1">
    <location>
        <begin position="1"/>
        <end position="19"/>
    </location>
</feature>
<evidence type="ECO:0000313" key="3">
    <source>
        <dbReference type="Proteomes" id="UP000800035"/>
    </source>
</evidence>
<keyword evidence="3" id="KW-1185">Reference proteome</keyword>
<keyword evidence="1" id="KW-0732">Signal</keyword>
<name>A0A6A5U0P0_9PLEO</name>
<dbReference type="Proteomes" id="UP000800035">
    <property type="component" value="Unassembled WGS sequence"/>
</dbReference>
<evidence type="ECO:0000313" key="2">
    <source>
        <dbReference type="EMBL" id="KAF1958425.1"/>
    </source>
</evidence>
<dbReference type="AlphaFoldDB" id="A0A6A5U0P0"/>
<sequence>MTLPQHIPSAKWLPWGVLANSLLLQMHEGWTQDEAVTHGAIDRHRNRSGSRYLLTYRTIRANAVCTDVRLTRCLSAQCREDC</sequence>
<reference evidence="2" key="1">
    <citation type="journal article" date="2020" name="Stud. Mycol.">
        <title>101 Dothideomycetes genomes: a test case for predicting lifestyles and emergence of pathogens.</title>
        <authorList>
            <person name="Haridas S."/>
            <person name="Albert R."/>
            <person name="Binder M."/>
            <person name="Bloem J."/>
            <person name="Labutti K."/>
            <person name="Salamov A."/>
            <person name="Andreopoulos B."/>
            <person name="Baker S."/>
            <person name="Barry K."/>
            <person name="Bills G."/>
            <person name="Bluhm B."/>
            <person name="Cannon C."/>
            <person name="Castanera R."/>
            <person name="Culley D."/>
            <person name="Daum C."/>
            <person name="Ezra D."/>
            <person name="Gonzalez J."/>
            <person name="Henrissat B."/>
            <person name="Kuo A."/>
            <person name="Liang C."/>
            <person name="Lipzen A."/>
            <person name="Lutzoni F."/>
            <person name="Magnuson J."/>
            <person name="Mondo S."/>
            <person name="Nolan M."/>
            <person name="Ohm R."/>
            <person name="Pangilinan J."/>
            <person name="Park H.-J."/>
            <person name="Ramirez L."/>
            <person name="Alfaro M."/>
            <person name="Sun H."/>
            <person name="Tritt A."/>
            <person name="Yoshinaga Y."/>
            <person name="Zwiers L.-H."/>
            <person name="Turgeon B."/>
            <person name="Goodwin S."/>
            <person name="Spatafora J."/>
            <person name="Crous P."/>
            <person name="Grigoriev I."/>
        </authorList>
    </citation>
    <scope>NUCLEOTIDE SEQUENCE</scope>
    <source>
        <strain evidence="2">CBS 675.92</strain>
    </source>
</reference>
<accession>A0A6A5U0P0</accession>
<feature type="chain" id="PRO_5025406509" evidence="1">
    <location>
        <begin position="20"/>
        <end position="82"/>
    </location>
</feature>